<evidence type="ECO:0000313" key="3">
    <source>
        <dbReference type="Proteomes" id="UP000252517"/>
    </source>
</evidence>
<feature type="chain" id="PRO_5016859884" description="DUF4136 domain-containing protein" evidence="1">
    <location>
        <begin position="24"/>
        <end position="204"/>
    </location>
</feature>
<dbReference type="Proteomes" id="UP000252517">
    <property type="component" value="Unassembled WGS sequence"/>
</dbReference>
<reference evidence="2 3" key="1">
    <citation type="submission" date="2014-07" db="EMBL/GenBank/DDBJ databases">
        <title>Draft genome sequence of Thalassospira profundimaris S25-3-2.</title>
        <authorList>
            <person name="Lai Q."/>
            <person name="Shao Z."/>
        </authorList>
    </citation>
    <scope>NUCLEOTIDE SEQUENCE [LARGE SCALE GENOMIC DNA]</scope>
    <source>
        <strain evidence="2 3">S25-3-2</strain>
    </source>
</reference>
<name>A0A367X4T4_9PROT</name>
<dbReference type="AlphaFoldDB" id="A0A367X4T4"/>
<feature type="signal peptide" evidence="1">
    <location>
        <begin position="1"/>
        <end position="23"/>
    </location>
</feature>
<evidence type="ECO:0000256" key="1">
    <source>
        <dbReference type="SAM" id="SignalP"/>
    </source>
</evidence>
<proteinExistence type="predicted"/>
<dbReference type="EMBL" id="JPWH01000010">
    <property type="protein sequence ID" value="RCK48674.1"/>
    <property type="molecule type" value="Genomic_DNA"/>
</dbReference>
<evidence type="ECO:0000313" key="2">
    <source>
        <dbReference type="EMBL" id="RCK48674.1"/>
    </source>
</evidence>
<keyword evidence="1" id="KW-0732">Signal</keyword>
<organism evidence="2 3">
    <name type="scientific">Thalassospira profundimaris</name>
    <dbReference type="NCBI Taxonomy" id="502049"/>
    <lineage>
        <taxon>Bacteria</taxon>
        <taxon>Pseudomonadati</taxon>
        <taxon>Pseudomonadota</taxon>
        <taxon>Alphaproteobacteria</taxon>
        <taxon>Rhodospirillales</taxon>
        <taxon>Thalassospiraceae</taxon>
        <taxon>Thalassospira</taxon>
    </lineage>
</organism>
<evidence type="ECO:0008006" key="4">
    <source>
        <dbReference type="Google" id="ProtNLM"/>
    </source>
</evidence>
<accession>A0A367X4T4</accession>
<dbReference type="RefSeq" id="WP_114088852.1">
    <property type="nucleotide sequence ID" value="NZ_JPWH01000010.1"/>
</dbReference>
<dbReference type="PROSITE" id="PS51257">
    <property type="entry name" value="PROKAR_LIPOPROTEIN"/>
    <property type="match status" value="1"/>
</dbReference>
<protein>
    <recommendedName>
        <fullName evidence="4">DUF4136 domain-containing protein</fullName>
    </recommendedName>
</protein>
<dbReference type="OrthoDB" id="7344127at2"/>
<sequence>MSVKTRKYAVLAALMGFAAPLLGACSGNIIEAPYYETTNVAGFRSYAAPSNIMVMEVHDGQTGIDNARWASLLSNHGFAPQLQFVTPEKAKAEMAGAHTDTRKDHPTLRPDQRLVVVVNPTQDTWRNEMCQNPQNTPLTPGEKTIPVRFAFCSGDSVVSEIRANMTNPINPQQVDDMASTIIHYLFPINQPDRNENRCNRFAPC</sequence>
<comment type="caution">
    <text evidence="2">The sequence shown here is derived from an EMBL/GenBank/DDBJ whole genome shotgun (WGS) entry which is preliminary data.</text>
</comment>
<gene>
    <name evidence="2" type="ORF">TH25_13765</name>
</gene>